<evidence type="ECO:0000313" key="1">
    <source>
        <dbReference type="EMBL" id="TJZ78354.1"/>
    </source>
</evidence>
<keyword evidence="2" id="KW-1185">Reference proteome</keyword>
<evidence type="ECO:0000313" key="2">
    <source>
        <dbReference type="Proteomes" id="UP000305109"/>
    </source>
</evidence>
<dbReference type="EMBL" id="SUMD01000004">
    <property type="protein sequence ID" value="TJZ78354.1"/>
    <property type="molecule type" value="Genomic_DNA"/>
</dbReference>
<accession>A0ABY2RNC1</accession>
<comment type="caution">
    <text evidence="1">The sequence shown here is derived from an EMBL/GenBank/DDBJ whole genome shotgun (WGS) entry which is preliminary data.</text>
</comment>
<gene>
    <name evidence="1" type="ORF">FCG67_09895</name>
</gene>
<protein>
    <submittedName>
        <fullName evidence="1">Uncharacterized protein</fullName>
    </submittedName>
</protein>
<dbReference type="RefSeq" id="WP_136909358.1">
    <property type="nucleotide sequence ID" value="NZ_SUMD01000004.1"/>
</dbReference>
<dbReference type="Proteomes" id="UP000305109">
    <property type="component" value="Unassembled WGS sequence"/>
</dbReference>
<reference evidence="1 2" key="1">
    <citation type="submission" date="2019-04" db="EMBL/GenBank/DDBJ databases">
        <title>Rhodococcus oryzae sp. nov., a novel actinomycete isolated from rhizosphere soil of rice (Oryza sativa L.).</title>
        <authorList>
            <person name="Li C."/>
        </authorList>
    </citation>
    <scope>NUCLEOTIDE SEQUENCE [LARGE SCALE GENOMIC DNA]</scope>
    <source>
        <strain evidence="1 2">NEAU-CX67</strain>
    </source>
</reference>
<organism evidence="1 2">
    <name type="scientific">Rhodococcus oryzae</name>
    <dbReference type="NCBI Taxonomy" id="2571143"/>
    <lineage>
        <taxon>Bacteria</taxon>
        <taxon>Bacillati</taxon>
        <taxon>Actinomycetota</taxon>
        <taxon>Actinomycetes</taxon>
        <taxon>Mycobacteriales</taxon>
        <taxon>Nocardiaceae</taxon>
        <taxon>Rhodococcus</taxon>
    </lineage>
</organism>
<proteinExistence type="predicted"/>
<name>A0ABY2RNC1_9NOCA</name>
<sequence length="77" mass="8536">MISTSSPFTAELAPCGHVVDGRRHQENDDAGLLIDDRVYACGCRVIRHEYHDGSVRIKTIRHDGKVLADEHSGNHEA</sequence>